<evidence type="ECO:0000256" key="6">
    <source>
        <dbReference type="SAM" id="Phobius"/>
    </source>
</evidence>
<dbReference type="AlphaFoldDB" id="A0A1H8E5K1"/>
<evidence type="ECO:0000313" key="14">
    <source>
        <dbReference type="Proteomes" id="UP000216852"/>
    </source>
</evidence>
<evidence type="ECO:0000313" key="8">
    <source>
        <dbReference type="EMBL" id="PAE00367.1"/>
    </source>
</evidence>
<evidence type="ECO:0000256" key="2">
    <source>
        <dbReference type="ARBA" id="ARBA00009530"/>
    </source>
</evidence>
<dbReference type="InterPro" id="IPR000612">
    <property type="entry name" value="PMP3"/>
</dbReference>
<keyword evidence="3 6" id="KW-0812">Transmembrane</keyword>
<feature type="transmembrane region" description="Helical" evidence="6">
    <location>
        <begin position="26"/>
        <end position="46"/>
    </location>
</feature>
<dbReference type="PROSITE" id="PS01309">
    <property type="entry name" value="UPF0057"/>
    <property type="match status" value="1"/>
</dbReference>
<reference evidence="10 11" key="1">
    <citation type="submission" date="2016-10" db="EMBL/GenBank/DDBJ databases">
        <authorList>
            <person name="Varghese N."/>
            <person name="Submissions S."/>
        </authorList>
    </citation>
    <scope>NUCLEOTIDE SEQUENCE [LARGE SCALE GENOMIC DNA]</scope>
    <source>
        <strain evidence="10 11">DSM 21619</strain>
    </source>
</reference>
<comment type="subcellular location">
    <subcellularLocation>
        <location evidence="1">Membrane</location>
    </subcellularLocation>
</comment>
<protein>
    <submittedName>
        <fullName evidence="10">Uncharacterized membrane protein YqaE, homolog of Blt101, UPF0057 family</fullName>
    </submittedName>
    <submittedName>
        <fullName evidence="9">YqaE/Pmp3 family membrane protein</fullName>
    </submittedName>
</protein>
<keyword evidence="14" id="KW-1185">Reference proteome</keyword>
<keyword evidence="4 6" id="KW-1133">Transmembrane helix</keyword>
<dbReference type="OrthoDB" id="2692128at2"/>
<evidence type="ECO:0000313" key="12">
    <source>
        <dbReference type="Proteomes" id="UP000216013"/>
    </source>
</evidence>
<evidence type="ECO:0000313" key="10">
    <source>
        <dbReference type="EMBL" id="SEN14696.1"/>
    </source>
</evidence>
<dbReference type="Proteomes" id="UP000199735">
    <property type="component" value="Unassembled WGS sequence"/>
</dbReference>
<keyword evidence="5 6" id="KW-0472">Membrane</keyword>
<gene>
    <name evidence="8" type="ORF">CHH48_06200</name>
    <name evidence="7" type="ORF">CHH64_04500</name>
    <name evidence="9" type="ORF">CHI12_02975</name>
    <name evidence="10" type="ORF">SAMN04489762_1554</name>
</gene>
<dbReference type="GO" id="GO:0016020">
    <property type="term" value="C:membrane"/>
    <property type="evidence" value="ECO:0007669"/>
    <property type="project" value="UniProtKB-SubCell"/>
</dbReference>
<dbReference type="EMBL" id="NPBV01000002">
    <property type="protein sequence ID" value="PAD22968.1"/>
    <property type="molecule type" value="Genomic_DNA"/>
</dbReference>
<dbReference type="EMBL" id="NPBJ01000013">
    <property type="protein sequence ID" value="PAE00367.1"/>
    <property type="molecule type" value="Genomic_DNA"/>
</dbReference>
<evidence type="ECO:0000313" key="11">
    <source>
        <dbReference type="Proteomes" id="UP000199735"/>
    </source>
</evidence>
<dbReference type="EMBL" id="NPBH01000010">
    <property type="protein sequence ID" value="PAE09267.1"/>
    <property type="molecule type" value="Genomic_DNA"/>
</dbReference>
<proteinExistence type="inferred from homology"/>
<accession>A0A1H8E5K1</accession>
<organism evidence="9 13">
    <name type="scientific">Terribacillus saccharophilus</name>
    <dbReference type="NCBI Taxonomy" id="361277"/>
    <lineage>
        <taxon>Bacteria</taxon>
        <taxon>Bacillati</taxon>
        <taxon>Bacillota</taxon>
        <taxon>Bacilli</taxon>
        <taxon>Bacillales</taxon>
        <taxon>Bacillaceae</taxon>
        <taxon>Terribacillus</taxon>
    </lineage>
</organism>
<comment type="caution">
    <text evidence="9">The sequence shown here is derived from an EMBL/GenBank/DDBJ whole genome shotgun (WGS) entry which is preliminary data.</text>
</comment>
<evidence type="ECO:0000256" key="3">
    <source>
        <dbReference type="ARBA" id="ARBA00022692"/>
    </source>
</evidence>
<dbReference type="Proteomes" id="UP000216013">
    <property type="component" value="Unassembled WGS sequence"/>
</dbReference>
<dbReference type="EMBL" id="FOCD01000002">
    <property type="protein sequence ID" value="SEN14696.1"/>
    <property type="molecule type" value="Genomic_DNA"/>
</dbReference>
<sequence length="57" mass="6312">MFMYLLAILLPPVAVLFTGKPFKALLNLVLTLIFFVPGAVHAALVVKDHKNSKKQYA</sequence>
<evidence type="ECO:0000256" key="4">
    <source>
        <dbReference type="ARBA" id="ARBA00022989"/>
    </source>
</evidence>
<reference evidence="12 13" key="2">
    <citation type="submission" date="2017-07" db="EMBL/GenBank/DDBJ databases">
        <title>Isolation and whole genome analysis of endospore-forming bacteria from heroin.</title>
        <authorList>
            <person name="Kalinowski J."/>
            <person name="Ahrens B."/>
            <person name="Al-Dilaimi A."/>
            <person name="Winkler A."/>
            <person name="Wibberg D."/>
            <person name="Schleenbecker U."/>
            <person name="Ruckert C."/>
            <person name="Wolfel R."/>
            <person name="Grass G."/>
        </authorList>
    </citation>
    <scope>NUCLEOTIDE SEQUENCE [LARGE SCALE GENOMIC DNA]</scope>
    <source>
        <strain evidence="9 13">7509</strain>
        <strain evidence="8 14">7517-1</strain>
        <strain evidence="7 12">7528</strain>
    </source>
</reference>
<evidence type="ECO:0000313" key="7">
    <source>
        <dbReference type="EMBL" id="PAD22968.1"/>
    </source>
</evidence>
<name>A0A1H8E5K1_9BACI</name>
<evidence type="ECO:0000256" key="5">
    <source>
        <dbReference type="ARBA" id="ARBA00023136"/>
    </source>
</evidence>
<dbReference type="Pfam" id="PF01679">
    <property type="entry name" value="Pmp3"/>
    <property type="match status" value="1"/>
</dbReference>
<dbReference type="Proteomes" id="UP000216852">
    <property type="component" value="Unassembled WGS sequence"/>
</dbReference>
<evidence type="ECO:0000256" key="1">
    <source>
        <dbReference type="ARBA" id="ARBA00004370"/>
    </source>
</evidence>
<evidence type="ECO:0000313" key="9">
    <source>
        <dbReference type="EMBL" id="PAE09267.1"/>
    </source>
</evidence>
<dbReference type="Proteomes" id="UP000216475">
    <property type="component" value="Unassembled WGS sequence"/>
</dbReference>
<evidence type="ECO:0000313" key="13">
    <source>
        <dbReference type="Proteomes" id="UP000216475"/>
    </source>
</evidence>
<comment type="similarity">
    <text evidence="2">Belongs to the UPF0057 (PMP3) family.</text>
</comment>